<proteinExistence type="inferred from homology"/>
<reference evidence="11" key="1">
    <citation type="submission" date="2022-05" db="EMBL/GenBank/DDBJ databases">
        <title>Impact of host demography and evolutionary history on endosymbiont molecular evolution: a test in carpenter ants (Genus Camponotus) and their Blochmannia endosymbionts.</title>
        <authorList>
            <person name="Manthey J.D."/>
            <person name="Giron J.C."/>
            <person name="Hruska J.P."/>
        </authorList>
    </citation>
    <scope>NUCLEOTIDE SEQUENCE</scope>
    <source>
        <strain evidence="11">C-006</strain>
    </source>
</reference>
<dbReference type="EMBL" id="CP097762">
    <property type="protein sequence ID" value="URJ25035.1"/>
    <property type="molecule type" value="Genomic_DNA"/>
</dbReference>
<dbReference type="PIRSF" id="PIRSF002155">
    <property type="entry name" value="Ribosomal_L1"/>
    <property type="match status" value="1"/>
</dbReference>
<keyword evidence="7 9" id="KW-0687">Ribonucleoprotein</keyword>
<keyword evidence="12" id="KW-1185">Reference proteome</keyword>
<name>A0ABY4SVK6_9ENTR</name>
<dbReference type="Proteomes" id="UP001056834">
    <property type="component" value="Chromosome"/>
</dbReference>
<dbReference type="Gene3D" id="3.30.190.20">
    <property type="match status" value="1"/>
</dbReference>
<evidence type="ECO:0000256" key="2">
    <source>
        <dbReference type="ARBA" id="ARBA00022491"/>
    </source>
</evidence>
<comment type="function">
    <text evidence="9">Binds directly to 23S rRNA. The L1 stalk is quite mobile in the ribosome, and is involved in E site tRNA release.</text>
</comment>
<dbReference type="HAMAP" id="MF_01318_B">
    <property type="entry name" value="Ribosomal_uL1_B"/>
    <property type="match status" value="1"/>
</dbReference>
<keyword evidence="3 9" id="KW-0699">rRNA-binding</keyword>
<dbReference type="InterPro" id="IPR005878">
    <property type="entry name" value="Ribosom_uL1_bac-type"/>
</dbReference>
<evidence type="ECO:0000256" key="7">
    <source>
        <dbReference type="ARBA" id="ARBA00023274"/>
    </source>
</evidence>
<dbReference type="RefSeq" id="WP_250223166.1">
    <property type="nucleotide sequence ID" value="NZ_CP097762.1"/>
</dbReference>
<dbReference type="InterPro" id="IPR023673">
    <property type="entry name" value="Ribosomal_uL1_CS"/>
</dbReference>
<sequence length="238" mass="26580">MNKFNKNKKNRKKNKKIYIMQKDCDNSQQYNISDGLEILKKMKKAKFIESVDVAINLGIDTRKSDQNIRSSVVLPHGIGRNIQVAVFAQGENIKLAKDAGADIVGLEDLCNKIKIEKYLPDVIIASSDVMPLINKLGPILGPKGLMPNIKMGTISNNISESVKKAKLGQIRYKNDKNGIIHATIGKINFDTSYLRENLETLILSIKHVKPYTHKGTYIKKINISTTMGKSVTIDQNSI</sequence>
<evidence type="ECO:0000313" key="12">
    <source>
        <dbReference type="Proteomes" id="UP001056834"/>
    </source>
</evidence>
<protein>
    <recommendedName>
        <fullName evidence="8 9">Large ribosomal subunit protein uL1</fullName>
    </recommendedName>
</protein>
<keyword evidence="9" id="KW-0820">tRNA-binding</keyword>
<keyword evidence="5 9" id="KW-0694">RNA-binding</keyword>
<dbReference type="CDD" id="cd00403">
    <property type="entry name" value="Ribosomal_L1"/>
    <property type="match status" value="1"/>
</dbReference>
<evidence type="ECO:0000256" key="8">
    <source>
        <dbReference type="ARBA" id="ARBA00035241"/>
    </source>
</evidence>
<evidence type="ECO:0000256" key="6">
    <source>
        <dbReference type="ARBA" id="ARBA00022980"/>
    </source>
</evidence>
<evidence type="ECO:0000313" key="11">
    <source>
        <dbReference type="EMBL" id="URJ25035.1"/>
    </source>
</evidence>
<evidence type="ECO:0000256" key="1">
    <source>
        <dbReference type="ARBA" id="ARBA00010531"/>
    </source>
</evidence>
<dbReference type="PANTHER" id="PTHR36427:SF3">
    <property type="entry name" value="LARGE RIBOSOMAL SUBUNIT PROTEIN UL1M"/>
    <property type="match status" value="1"/>
</dbReference>
<comment type="subunit">
    <text evidence="9">Part of the 50S ribosomal subunit.</text>
</comment>
<dbReference type="Gene3D" id="3.40.50.790">
    <property type="match status" value="1"/>
</dbReference>
<comment type="similarity">
    <text evidence="1 9 10">Belongs to the universal ribosomal protein uL1 family.</text>
</comment>
<evidence type="ECO:0000256" key="5">
    <source>
        <dbReference type="ARBA" id="ARBA00022884"/>
    </source>
</evidence>
<evidence type="ECO:0000256" key="3">
    <source>
        <dbReference type="ARBA" id="ARBA00022730"/>
    </source>
</evidence>
<dbReference type="Pfam" id="PF00687">
    <property type="entry name" value="Ribosomal_L1"/>
    <property type="match status" value="1"/>
</dbReference>
<accession>A0ABY4SVK6</accession>
<organism evidence="11 12">
    <name type="scientific">Candidatus Blochmannia ocreatus</name>
    <name type="common">nom. nud.</name>
    <dbReference type="NCBI Taxonomy" id="251538"/>
    <lineage>
        <taxon>Bacteria</taxon>
        <taxon>Pseudomonadati</taxon>
        <taxon>Pseudomonadota</taxon>
        <taxon>Gammaproteobacteria</taxon>
        <taxon>Enterobacterales</taxon>
        <taxon>Enterobacteriaceae</taxon>
        <taxon>ant endosymbionts</taxon>
        <taxon>Candidatus Blochmanniella</taxon>
    </lineage>
</organism>
<dbReference type="InterPro" id="IPR016095">
    <property type="entry name" value="Ribosomal_uL1_3-a/b-sand"/>
</dbReference>
<dbReference type="GO" id="GO:0005840">
    <property type="term" value="C:ribosome"/>
    <property type="evidence" value="ECO:0007669"/>
    <property type="project" value="UniProtKB-KW"/>
</dbReference>
<dbReference type="NCBIfam" id="TIGR01169">
    <property type="entry name" value="rplA_bact"/>
    <property type="match status" value="1"/>
</dbReference>
<comment type="function">
    <text evidence="9">Protein L1 is also a translational repressor protein, it controls the translation of the L11 operon by binding to its mRNA.</text>
</comment>
<evidence type="ECO:0000256" key="10">
    <source>
        <dbReference type="RuleBase" id="RU000659"/>
    </source>
</evidence>
<dbReference type="InterPro" id="IPR028364">
    <property type="entry name" value="Ribosomal_uL1/biogenesis"/>
</dbReference>
<dbReference type="SUPFAM" id="SSF56808">
    <property type="entry name" value="Ribosomal protein L1"/>
    <property type="match status" value="1"/>
</dbReference>
<gene>
    <name evidence="9 11" type="primary">rplA</name>
    <name evidence="11" type="ORF">M9405_02735</name>
</gene>
<evidence type="ECO:0000256" key="4">
    <source>
        <dbReference type="ARBA" id="ARBA00022845"/>
    </source>
</evidence>
<dbReference type="PANTHER" id="PTHR36427">
    <property type="entry name" value="54S RIBOSOMAL PROTEIN L1, MITOCHONDRIAL"/>
    <property type="match status" value="1"/>
</dbReference>
<dbReference type="PROSITE" id="PS01199">
    <property type="entry name" value="RIBOSOMAL_L1"/>
    <property type="match status" value="1"/>
</dbReference>
<keyword evidence="2 9" id="KW-0678">Repressor</keyword>
<dbReference type="InterPro" id="IPR002143">
    <property type="entry name" value="Ribosomal_uL1"/>
</dbReference>
<keyword evidence="4 9" id="KW-0810">Translation regulation</keyword>
<evidence type="ECO:0000256" key="9">
    <source>
        <dbReference type="HAMAP-Rule" id="MF_01318"/>
    </source>
</evidence>
<dbReference type="InterPro" id="IPR023674">
    <property type="entry name" value="Ribosomal_uL1-like"/>
</dbReference>
<keyword evidence="6 9" id="KW-0689">Ribosomal protein</keyword>